<dbReference type="InterPro" id="IPR036291">
    <property type="entry name" value="NAD(P)-bd_dom_sf"/>
</dbReference>
<dbReference type="Proteomes" id="UP001162164">
    <property type="component" value="Unassembled WGS sequence"/>
</dbReference>
<dbReference type="PANTHER" id="PTHR10430:SF16">
    <property type="entry name" value="PEROXIREDOXIN-5, MITOCHONDRIAL"/>
    <property type="match status" value="1"/>
</dbReference>
<evidence type="ECO:0000259" key="9">
    <source>
        <dbReference type="PROSITE" id="PS51352"/>
    </source>
</evidence>
<dbReference type="InterPro" id="IPR036249">
    <property type="entry name" value="Thioredoxin-like_sf"/>
</dbReference>
<dbReference type="Gene3D" id="3.90.110.10">
    <property type="entry name" value="Lactate dehydrogenase/glycoside hydrolase, family 4, C-terminal"/>
    <property type="match status" value="1"/>
</dbReference>
<keyword evidence="6" id="KW-0560">Oxidoreductase</keyword>
<gene>
    <name evidence="10" type="ORF">NQ317_003349</name>
</gene>
<comment type="similarity">
    <text evidence="2">Belongs to the peroxiredoxin family. Prx5 subfamily.</text>
</comment>
<dbReference type="SUPFAM" id="SSF52833">
    <property type="entry name" value="Thioredoxin-like"/>
    <property type="match status" value="1"/>
</dbReference>
<dbReference type="InterPro" id="IPR013740">
    <property type="entry name" value="Redoxin"/>
</dbReference>
<dbReference type="EMBL" id="JAPWTJ010000003">
    <property type="protein sequence ID" value="KAJ8986056.1"/>
    <property type="molecule type" value="Genomic_DNA"/>
</dbReference>
<keyword evidence="11" id="KW-1185">Reference proteome</keyword>
<dbReference type="InterPro" id="IPR015955">
    <property type="entry name" value="Lactate_DH/Glyco_Ohase_4_C"/>
</dbReference>
<dbReference type="Pfam" id="PF08534">
    <property type="entry name" value="Redoxin"/>
    <property type="match status" value="1"/>
</dbReference>
<name>A0ABQ9K608_9CUCU</name>
<comment type="function">
    <text evidence="1">Thiol-specific peroxidase that catalyzes the reduction of hydrogen peroxide and organic hydroperoxides to water and alcohols, respectively. Plays a role in cell protection against oxidative stress by detoxifying peroxides and as sensor of hydrogen peroxide-mediated signaling events.</text>
</comment>
<accession>A0ABQ9K608</accession>
<evidence type="ECO:0000313" key="10">
    <source>
        <dbReference type="EMBL" id="KAJ8986056.1"/>
    </source>
</evidence>
<evidence type="ECO:0000256" key="7">
    <source>
        <dbReference type="ARBA" id="ARBA00031861"/>
    </source>
</evidence>
<comment type="caution">
    <text evidence="10">The sequence shown here is derived from an EMBL/GenBank/DDBJ whole genome shotgun (WGS) entry which is preliminary data.</text>
</comment>
<dbReference type="InterPro" id="IPR001236">
    <property type="entry name" value="Lactate/malate_DH_N"/>
</dbReference>
<dbReference type="PROSITE" id="PS51352">
    <property type="entry name" value="THIOREDOXIN_2"/>
    <property type="match status" value="1"/>
</dbReference>
<evidence type="ECO:0000256" key="6">
    <source>
        <dbReference type="ARBA" id="ARBA00023002"/>
    </source>
</evidence>
<evidence type="ECO:0000256" key="4">
    <source>
        <dbReference type="ARBA" id="ARBA00022559"/>
    </source>
</evidence>
<dbReference type="CDD" id="cd03013">
    <property type="entry name" value="PRX5_like"/>
    <property type="match status" value="1"/>
</dbReference>
<reference evidence="10" key="1">
    <citation type="journal article" date="2023" name="Insect Mol. Biol.">
        <title>Genome sequencing provides insights into the evolution of gene families encoding plant cell wall-degrading enzymes in longhorned beetles.</title>
        <authorList>
            <person name="Shin N.R."/>
            <person name="Okamura Y."/>
            <person name="Kirsch R."/>
            <person name="Pauchet Y."/>
        </authorList>
    </citation>
    <scope>NUCLEOTIDE SEQUENCE</scope>
    <source>
        <strain evidence="10">MMC_N1</strain>
    </source>
</reference>
<dbReference type="InterPro" id="IPR013766">
    <property type="entry name" value="Thioredoxin_domain"/>
</dbReference>
<evidence type="ECO:0000256" key="3">
    <source>
        <dbReference type="ARBA" id="ARBA00014329"/>
    </source>
</evidence>
<dbReference type="InterPro" id="IPR037944">
    <property type="entry name" value="PRX5-like"/>
</dbReference>
<dbReference type="Pfam" id="PF00056">
    <property type="entry name" value="Ldh_1_N"/>
    <property type="match status" value="1"/>
</dbReference>
<dbReference type="SUPFAM" id="SSF51735">
    <property type="entry name" value="NAD(P)-binding Rossmann-fold domains"/>
    <property type="match status" value="1"/>
</dbReference>
<evidence type="ECO:0000256" key="2">
    <source>
        <dbReference type="ARBA" id="ARBA00010505"/>
    </source>
</evidence>
<proteinExistence type="inferred from homology"/>
<sequence>MNVSNIFRQGVVISRPARSFIFQRFLKTTAATMVKVGDPVPSIDLYEDHLNKVNLAELGASKKVVVFAVPGAFTPGCSKTHLPGYVKKAEELKQQGVSDIICVSVNDPFVMAAWAQSQNTSGKVRLLADPSAALAKALDLTVDIPLLGGVRSKRYSMVIENGKIASLQVEPDGTGLLYDTNRKVCSVAEDLSHIDTRTRVNSFSGFSVLRHAIADAHIVISVGGCKRGLKETSRDLFERNMDDIRITALHMIEFNPTAIFCIAKPPIEALVPLVSEEYKKGGVYDFRKIIGITSIGSMRANHFIAAKTGLNALDVLCPIIGGLSSDCLVSVLSQARPFQLHPKDFRAVQNAVTGAEDNVLNLYAGCAEVCLSPALAISRFISSLIKALKGNSSCVDCAYVKQMGHIALPTIQELITLGESIATGEKKSVNALAQNVKEKEKDSREVAHQHA</sequence>
<keyword evidence="5" id="KW-0049">Antioxidant</keyword>
<keyword evidence="4" id="KW-0575">Peroxidase</keyword>
<evidence type="ECO:0000256" key="1">
    <source>
        <dbReference type="ARBA" id="ARBA00003330"/>
    </source>
</evidence>
<evidence type="ECO:0000256" key="8">
    <source>
        <dbReference type="ARBA" id="ARBA00033191"/>
    </source>
</evidence>
<feature type="domain" description="Thioredoxin" evidence="9">
    <location>
        <begin position="34"/>
        <end position="189"/>
    </location>
</feature>
<dbReference type="PANTHER" id="PTHR10430">
    <property type="entry name" value="PEROXIREDOXIN"/>
    <property type="match status" value="1"/>
</dbReference>
<dbReference type="Gene3D" id="3.40.30.10">
    <property type="entry name" value="Glutaredoxin"/>
    <property type="match status" value="1"/>
</dbReference>
<protein>
    <recommendedName>
        <fullName evidence="3">Peroxiredoxin-5, mitochondrial</fullName>
    </recommendedName>
    <alternativeName>
        <fullName evidence="7">Peroxiredoxin V</fullName>
    </alternativeName>
    <alternativeName>
        <fullName evidence="8">Thioredoxin-dependent peroxiredoxin 5</fullName>
    </alternativeName>
</protein>
<organism evidence="10 11">
    <name type="scientific">Molorchus minor</name>
    <dbReference type="NCBI Taxonomy" id="1323400"/>
    <lineage>
        <taxon>Eukaryota</taxon>
        <taxon>Metazoa</taxon>
        <taxon>Ecdysozoa</taxon>
        <taxon>Arthropoda</taxon>
        <taxon>Hexapoda</taxon>
        <taxon>Insecta</taxon>
        <taxon>Pterygota</taxon>
        <taxon>Neoptera</taxon>
        <taxon>Endopterygota</taxon>
        <taxon>Coleoptera</taxon>
        <taxon>Polyphaga</taxon>
        <taxon>Cucujiformia</taxon>
        <taxon>Chrysomeloidea</taxon>
        <taxon>Cerambycidae</taxon>
        <taxon>Lamiinae</taxon>
        <taxon>Monochamini</taxon>
        <taxon>Molorchus</taxon>
    </lineage>
</organism>
<dbReference type="SUPFAM" id="SSF56327">
    <property type="entry name" value="LDH C-terminal domain-like"/>
    <property type="match status" value="1"/>
</dbReference>
<evidence type="ECO:0000256" key="5">
    <source>
        <dbReference type="ARBA" id="ARBA00022862"/>
    </source>
</evidence>
<evidence type="ECO:0000313" key="11">
    <source>
        <dbReference type="Proteomes" id="UP001162164"/>
    </source>
</evidence>